<dbReference type="OrthoDB" id="8634103at2"/>
<dbReference type="Gene3D" id="1.20.1050.10">
    <property type="match status" value="1"/>
</dbReference>
<dbReference type="Pfam" id="PF13409">
    <property type="entry name" value="GST_N_2"/>
    <property type="match status" value="1"/>
</dbReference>
<dbReference type="AlphaFoldDB" id="A0A2N5CDN2"/>
<protein>
    <submittedName>
        <fullName evidence="2">Glutathione S-transferase</fullName>
    </submittedName>
</protein>
<organism evidence="2 3">
    <name type="scientific">Cupriavidus pauculus</name>
    <dbReference type="NCBI Taxonomy" id="82633"/>
    <lineage>
        <taxon>Bacteria</taxon>
        <taxon>Pseudomonadati</taxon>
        <taxon>Pseudomonadota</taxon>
        <taxon>Betaproteobacteria</taxon>
        <taxon>Burkholderiales</taxon>
        <taxon>Burkholderiaceae</taxon>
        <taxon>Cupriavidus</taxon>
    </lineage>
</organism>
<dbReference type="Gene3D" id="3.40.30.10">
    <property type="entry name" value="Glutaredoxin"/>
    <property type="match status" value="1"/>
</dbReference>
<feature type="domain" description="GST N-terminal" evidence="1">
    <location>
        <begin position="1"/>
        <end position="83"/>
    </location>
</feature>
<dbReference type="PANTHER" id="PTHR42673">
    <property type="entry name" value="MALEYLACETOACETATE ISOMERASE"/>
    <property type="match status" value="1"/>
</dbReference>
<dbReference type="SUPFAM" id="SSF47616">
    <property type="entry name" value="GST C-terminal domain-like"/>
    <property type="match status" value="1"/>
</dbReference>
<dbReference type="GO" id="GO:0006559">
    <property type="term" value="P:L-phenylalanine catabolic process"/>
    <property type="evidence" value="ECO:0007669"/>
    <property type="project" value="TreeGrafter"/>
</dbReference>
<dbReference type="SUPFAM" id="SSF52833">
    <property type="entry name" value="Thioredoxin-like"/>
    <property type="match status" value="1"/>
</dbReference>
<proteinExistence type="predicted"/>
<dbReference type="InterPro" id="IPR036249">
    <property type="entry name" value="Thioredoxin-like_sf"/>
</dbReference>
<dbReference type="GO" id="GO:0016034">
    <property type="term" value="F:maleylacetoacetate isomerase activity"/>
    <property type="evidence" value="ECO:0007669"/>
    <property type="project" value="TreeGrafter"/>
</dbReference>
<dbReference type="InterPro" id="IPR004045">
    <property type="entry name" value="Glutathione_S-Trfase_N"/>
</dbReference>
<dbReference type="RefSeq" id="WP_101681657.1">
    <property type="nucleotide sequence ID" value="NZ_PJRP01000004.1"/>
</dbReference>
<dbReference type="CDD" id="cd03049">
    <property type="entry name" value="GST_N_3"/>
    <property type="match status" value="1"/>
</dbReference>
<accession>A0A2N5CDN2</accession>
<reference evidence="2 3" key="1">
    <citation type="submission" date="2017-12" db="EMBL/GenBank/DDBJ databases">
        <title>Genome sequence of the active heterotrophic nitrifier-denitrifier, Cupriavidus pauculus UM1.</title>
        <authorList>
            <person name="Putonti C."/>
            <person name="Castignetti D."/>
        </authorList>
    </citation>
    <scope>NUCLEOTIDE SEQUENCE [LARGE SCALE GENOMIC DNA]</scope>
    <source>
        <strain evidence="2 3">UM1</strain>
    </source>
</reference>
<evidence type="ECO:0000313" key="3">
    <source>
        <dbReference type="Proteomes" id="UP000234341"/>
    </source>
</evidence>
<evidence type="ECO:0000259" key="1">
    <source>
        <dbReference type="PROSITE" id="PS50404"/>
    </source>
</evidence>
<keyword evidence="2" id="KW-0808">Transferase</keyword>
<dbReference type="Proteomes" id="UP000234341">
    <property type="component" value="Unassembled WGS sequence"/>
</dbReference>
<dbReference type="PROSITE" id="PS50404">
    <property type="entry name" value="GST_NTER"/>
    <property type="match status" value="1"/>
</dbReference>
<sequence length="206" mass="22903">MLKLLFAPTSPFVRKVMVCAHLTGQSESIALLDSAAHPVRRDARIAAHNPLAKVPTLILEDGHALYDSRVICEYLASRGDAANIFPASGPARWTALSRQALGDGLLDAALLARYERTARPEEIQWQTWREAQLTKVHACLDTIDTIASELVVEQPTIGEITIGCALGYLDFRFPEVAWRSQYRNAARWDEVFQKLPAMQATRPHEG</sequence>
<name>A0A2N5CDN2_9BURK</name>
<dbReference type="CDD" id="cd03205">
    <property type="entry name" value="GST_C_6"/>
    <property type="match status" value="1"/>
</dbReference>
<dbReference type="GO" id="GO:0006749">
    <property type="term" value="P:glutathione metabolic process"/>
    <property type="evidence" value="ECO:0007669"/>
    <property type="project" value="TreeGrafter"/>
</dbReference>
<evidence type="ECO:0000313" key="2">
    <source>
        <dbReference type="EMBL" id="PLQ00287.1"/>
    </source>
</evidence>
<dbReference type="InterPro" id="IPR036282">
    <property type="entry name" value="Glutathione-S-Trfase_C_sf"/>
</dbReference>
<comment type="caution">
    <text evidence="2">The sequence shown here is derived from an EMBL/GenBank/DDBJ whole genome shotgun (WGS) entry which is preliminary data.</text>
</comment>
<dbReference type="Pfam" id="PF13410">
    <property type="entry name" value="GST_C_2"/>
    <property type="match status" value="1"/>
</dbReference>
<dbReference type="PANTHER" id="PTHR42673:SF4">
    <property type="entry name" value="MALEYLACETOACETATE ISOMERASE"/>
    <property type="match status" value="1"/>
</dbReference>
<dbReference type="GO" id="GO:0004364">
    <property type="term" value="F:glutathione transferase activity"/>
    <property type="evidence" value="ECO:0007669"/>
    <property type="project" value="TreeGrafter"/>
</dbReference>
<gene>
    <name evidence="2" type="ORF">CYJ10_11565</name>
</gene>
<dbReference type="EMBL" id="PJRP01000004">
    <property type="protein sequence ID" value="PLQ00287.1"/>
    <property type="molecule type" value="Genomic_DNA"/>
</dbReference>